<comment type="caution">
    <text evidence="3">The sequence shown here is derived from an EMBL/GenBank/DDBJ whole genome shotgun (WGS) entry which is preliminary data.</text>
</comment>
<evidence type="ECO:0000313" key="4">
    <source>
        <dbReference type="Proteomes" id="UP001152302"/>
    </source>
</evidence>
<evidence type="ECO:0000256" key="1">
    <source>
        <dbReference type="ARBA" id="ARBA00022722"/>
    </source>
</evidence>
<dbReference type="AlphaFoldDB" id="A0A9X4L9P1"/>
<name>A0A9X4L9P1_9STAP</name>
<dbReference type="Gene3D" id="3.30.70.240">
    <property type="match status" value="1"/>
</dbReference>
<keyword evidence="1" id="KW-0540">Nuclease</keyword>
<dbReference type="Pfam" id="PF09827">
    <property type="entry name" value="CRISPR_Cas2"/>
    <property type="match status" value="1"/>
</dbReference>
<dbReference type="EMBL" id="JAMBPX010000003">
    <property type="protein sequence ID" value="MDG0858662.1"/>
    <property type="molecule type" value="Genomic_DNA"/>
</dbReference>
<evidence type="ECO:0000313" key="3">
    <source>
        <dbReference type="EMBL" id="MDG0858662.1"/>
    </source>
</evidence>
<reference evidence="3" key="1">
    <citation type="submission" date="2022-05" db="EMBL/GenBank/DDBJ databases">
        <title>Comparative genomics of Staphylococcus equorum isolates.</title>
        <authorList>
            <person name="Luelf R.H."/>
        </authorList>
    </citation>
    <scope>NUCLEOTIDE SEQUENCE</scope>
    <source>
        <strain evidence="3">TMW 2.2343</strain>
    </source>
</reference>
<accession>A0A9X4L9P1</accession>
<dbReference type="GO" id="GO:0004518">
    <property type="term" value="F:nuclease activity"/>
    <property type="evidence" value="ECO:0007669"/>
    <property type="project" value="UniProtKB-KW"/>
</dbReference>
<keyword evidence="2" id="KW-0378">Hydrolase</keyword>
<protein>
    <submittedName>
        <fullName evidence="3">Uncharacterized protein</fullName>
    </submittedName>
</protein>
<proteinExistence type="predicted"/>
<dbReference type="RefSeq" id="WP_057511939.1">
    <property type="nucleotide sequence ID" value="NZ_JAMBPV010000005.1"/>
</dbReference>
<evidence type="ECO:0000256" key="2">
    <source>
        <dbReference type="ARBA" id="ARBA00022801"/>
    </source>
</evidence>
<organism evidence="3 4">
    <name type="scientific">Staphylococcus equorum</name>
    <dbReference type="NCBI Taxonomy" id="246432"/>
    <lineage>
        <taxon>Bacteria</taxon>
        <taxon>Bacillati</taxon>
        <taxon>Bacillota</taxon>
        <taxon>Bacilli</taxon>
        <taxon>Bacillales</taxon>
        <taxon>Staphylococcaceae</taxon>
        <taxon>Staphylococcus</taxon>
    </lineage>
</organism>
<gene>
    <name evidence="3" type="ORF">M4L21_04905</name>
</gene>
<dbReference type="Proteomes" id="UP001152302">
    <property type="component" value="Unassembled WGS sequence"/>
</dbReference>
<sequence length="92" mass="10794">MNRYAIAYDLNNDEKNYNELSKFLNLLTEPIRVQKSLWIVKSELDKLEFTQKIESILDEDEYYLIFNLDESPNGNVDKNVSPKISEFFKPGG</sequence>
<dbReference type="InterPro" id="IPR019199">
    <property type="entry name" value="Virulence_VapD/CRISPR_Cas2"/>
</dbReference>
<dbReference type="GO" id="GO:0016787">
    <property type="term" value="F:hydrolase activity"/>
    <property type="evidence" value="ECO:0007669"/>
    <property type="project" value="UniProtKB-KW"/>
</dbReference>